<dbReference type="SMART" id="SM00382">
    <property type="entry name" value="AAA"/>
    <property type="match status" value="1"/>
</dbReference>
<comment type="subcellular location">
    <subcellularLocation>
        <location evidence="1">Cell membrane</location>
        <topology evidence="1">Peripheral membrane protein</topology>
        <orientation evidence="1">Cytoplasmic side</orientation>
    </subcellularLocation>
</comment>
<reference evidence="10" key="1">
    <citation type="submission" date="2018-12" db="EMBL/GenBank/DDBJ databases">
        <title>Novel natural products biosynthetic potential of the class Ktedonobacteria.</title>
        <authorList>
            <person name="Zheng Y."/>
            <person name="Saitou A."/>
            <person name="Wang C.M."/>
            <person name="Toyoda A."/>
            <person name="Minakuchi Y."/>
            <person name="Sekiguchi Y."/>
            <person name="Ueda K."/>
            <person name="Takano H."/>
            <person name="Sakai Y."/>
            <person name="Yokota A."/>
            <person name="Yabe S."/>
        </authorList>
    </citation>
    <scope>NUCLEOTIDE SEQUENCE</scope>
    <source>
        <strain evidence="10">COM3</strain>
    </source>
</reference>
<accession>A0A455SGV4</accession>
<evidence type="ECO:0000256" key="6">
    <source>
        <dbReference type="ARBA" id="ARBA00022967"/>
    </source>
</evidence>
<dbReference type="GO" id="GO:0005886">
    <property type="term" value="C:plasma membrane"/>
    <property type="evidence" value="ECO:0007669"/>
    <property type="project" value="UniProtKB-SubCell"/>
</dbReference>
<dbReference type="FunFam" id="3.40.50.300:FF:000589">
    <property type="entry name" value="ABC transporter, ATP-binding subunit"/>
    <property type="match status" value="1"/>
</dbReference>
<keyword evidence="7" id="KW-0472">Membrane</keyword>
<organism evidence="10">
    <name type="scientific">Thermosporothrix sp. COM3</name>
    <dbReference type="NCBI Taxonomy" id="2490863"/>
    <lineage>
        <taxon>Bacteria</taxon>
        <taxon>Bacillati</taxon>
        <taxon>Chloroflexota</taxon>
        <taxon>Ktedonobacteria</taxon>
        <taxon>Ktedonobacterales</taxon>
        <taxon>Thermosporotrichaceae</taxon>
        <taxon>Thermosporothrix</taxon>
    </lineage>
</organism>
<dbReference type="InterPro" id="IPR017871">
    <property type="entry name" value="ABC_transporter-like_CS"/>
</dbReference>
<keyword evidence="6" id="KW-1278">Translocase</keyword>
<evidence type="ECO:0000256" key="3">
    <source>
        <dbReference type="ARBA" id="ARBA00022475"/>
    </source>
</evidence>
<name>A0A455SGV4_9CHLR</name>
<dbReference type="NCBIfam" id="TIGR01188">
    <property type="entry name" value="drrA"/>
    <property type="match status" value="1"/>
</dbReference>
<dbReference type="PROSITE" id="PS00211">
    <property type="entry name" value="ABC_TRANSPORTER_1"/>
    <property type="match status" value="1"/>
</dbReference>
<dbReference type="InterPro" id="IPR027417">
    <property type="entry name" value="P-loop_NTPase"/>
</dbReference>
<evidence type="ECO:0000256" key="2">
    <source>
        <dbReference type="ARBA" id="ARBA00022448"/>
    </source>
</evidence>
<evidence type="ECO:0000256" key="5">
    <source>
        <dbReference type="ARBA" id="ARBA00022840"/>
    </source>
</evidence>
<dbReference type="PANTHER" id="PTHR43582">
    <property type="entry name" value="LINEARMYCIN RESISTANCE ATP-BINDING PROTEIN LNRL"/>
    <property type="match status" value="1"/>
</dbReference>
<comment type="similarity">
    <text evidence="8">Belongs to the ABC transporter superfamily. Drug exporter-1 (DrugE1) (TC 3.A.1.105) family.</text>
</comment>
<gene>
    <name evidence="10" type="ORF">KTC_01160</name>
</gene>
<dbReference type="GO" id="GO:0005524">
    <property type="term" value="F:ATP binding"/>
    <property type="evidence" value="ECO:0007669"/>
    <property type="project" value="UniProtKB-KW"/>
</dbReference>
<evidence type="ECO:0000256" key="7">
    <source>
        <dbReference type="ARBA" id="ARBA00023136"/>
    </source>
</evidence>
<protein>
    <submittedName>
        <fullName evidence="10">Multidrug ABC transporter ATP-binding protein</fullName>
    </submittedName>
</protein>
<dbReference type="GO" id="GO:0043215">
    <property type="term" value="P:daunorubicin transport"/>
    <property type="evidence" value="ECO:0007669"/>
    <property type="project" value="InterPro"/>
</dbReference>
<keyword evidence="4" id="KW-0547">Nucleotide-binding</keyword>
<keyword evidence="2" id="KW-0813">Transport</keyword>
<dbReference type="GO" id="GO:0016887">
    <property type="term" value="F:ATP hydrolysis activity"/>
    <property type="evidence" value="ECO:0007669"/>
    <property type="project" value="InterPro"/>
</dbReference>
<dbReference type="InterPro" id="IPR003593">
    <property type="entry name" value="AAA+_ATPase"/>
</dbReference>
<dbReference type="SUPFAM" id="SSF52540">
    <property type="entry name" value="P-loop containing nucleoside triphosphate hydrolases"/>
    <property type="match status" value="1"/>
</dbReference>
<evidence type="ECO:0000256" key="8">
    <source>
        <dbReference type="ARBA" id="ARBA00049985"/>
    </source>
</evidence>
<dbReference type="AlphaFoldDB" id="A0A455SGV4"/>
<keyword evidence="3" id="KW-1003">Cell membrane</keyword>
<dbReference type="PANTHER" id="PTHR43582:SF2">
    <property type="entry name" value="LINEARMYCIN RESISTANCE ATP-BINDING PROTEIN LNRL"/>
    <property type="match status" value="1"/>
</dbReference>
<keyword evidence="5 10" id="KW-0067">ATP-binding</keyword>
<evidence type="ECO:0000256" key="1">
    <source>
        <dbReference type="ARBA" id="ARBA00004413"/>
    </source>
</evidence>
<dbReference type="InterPro" id="IPR005894">
    <property type="entry name" value="DrrA"/>
</dbReference>
<dbReference type="InterPro" id="IPR003439">
    <property type="entry name" value="ABC_transporter-like_ATP-bd"/>
</dbReference>
<sequence length="269" mass="29559">MQHRQSMIEVVDLVKQFGDYTAVDAVSFQVAEGEVFGLLGPNGAGKSTTIKMLTTLLPPTGGQATVVGYDILRHANAVRRHIGYVPQALSADGSLTGRENLLVFASLYDLPRATRKAKVQEVLTFMGLADVADRLVRTYSGGMIRRLEIAQAMLHNPQVLFLDEPTVGLDPVARKAVWEHLEQIRTQTGMTIFLTTHYMEEADNLCDHVAIMHQGKIVALDTPNALKAQLKTPNATLDDVFAHYTGNTLESGGSYRDTARTRRTARRLG</sequence>
<evidence type="ECO:0000259" key="9">
    <source>
        <dbReference type="PROSITE" id="PS50893"/>
    </source>
</evidence>
<dbReference type="Pfam" id="PF00005">
    <property type="entry name" value="ABC_tran"/>
    <property type="match status" value="1"/>
</dbReference>
<dbReference type="GO" id="GO:1900753">
    <property type="term" value="P:doxorubicin transport"/>
    <property type="evidence" value="ECO:0007669"/>
    <property type="project" value="InterPro"/>
</dbReference>
<evidence type="ECO:0000256" key="4">
    <source>
        <dbReference type="ARBA" id="ARBA00022741"/>
    </source>
</evidence>
<feature type="domain" description="ABC transporter" evidence="9">
    <location>
        <begin position="8"/>
        <end position="239"/>
    </location>
</feature>
<dbReference type="EMBL" id="AP019376">
    <property type="protein sequence ID" value="BBH85365.1"/>
    <property type="molecule type" value="Genomic_DNA"/>
</dbReference>
<proteinExistence type="inferred from homology"/>
<dbReference type="PROSITE" id="PS50893">
    <property type="entry name" value="ABC_TRANSPORTER_2"/>
    <property type="match status" value="1"/>
</dbReference>
<dbReference type="Gene3D" id="3.40.50.300">
    <property type="entry name" value="P-loop containing nucleotide triphosphate hydrolases"/>
    <property type="match status" value="1"/>
</dbReference>
<evidence type="ECO:0000313" key="10">
    <source>
        <dbReference type="EMBL" id="BBH85365.1"/>
    </source>
</evidence>